<proteinExistence type="predicted"/>
<comment type="caution">
    <text evidence="1">The sequence shown here is derived from an EMBL/GenBank/DDBJ whole genome shotgun (WGS) entry which is preliminary data.</text>
</comment>
<dbReference type="PANTHER" id="PTHR35100:SF1">
    <property type="entry name" value="F15H11.13 PROTEIN"/>
    <property type="match status" value="1"/>
</dbReference>
<gene>
    <name evidence="1" type="ORF">KC19_5G156200</name>
</gene>
<dbReference type="AlphaFoldDB" id="A0A8T0I1Y3"/>
<accession>A0A8T0I1Y3</accession>
<dbReference type="Proteomes" id="UP000822688">
    <property type="component" value="Chromosome 5"/>
</dbReference>
<evidence type="ECO:0000313" key="2">
    <source>
        <dbReference type="Proteomes" id="UP000822688"/>
    </source>
</evidence>
<name>A0A8T0I1Y3_CERPU</name>
<evidence type="ECO:0000313" key="1">
    <source>
        <dbReference type="EMBL" id="KAG0577442.1"/>
    </source>
</evidence>
<organism evidence="1 2">
    <name type="scientific">Ceratodon purpureus</name>
    <name type="common">Fire moss</name>
    <name type="synonym">Dicranum purpureum</name>
    <dbReference type="NCBI Taxonomy" id="3225"/>
    <lineage>
        <taxon>Eukaryota</taxon>
        <taxon>Viridiplantae</taxon>
        <taxon>Streptophyta</taxon>
        <taxon>Embryophyta</taxon>
        <taxon>Bryophyta</taxon>
        <taxon>Bryophytina</taxon>
        <taxon>Bryopsida</taxon>
        <taxon>Dicranidae</taxon>
        <taxon>Pseudoditrichales</taxon>
        <taxon>Ditrichaceae</taxon>
        <taxon>Ceratodon</taxon>
    </lineage>
</organism>
<dbReference type="EMBL" id="CM026425">
    <property type="protein sequence ID" value="KAG0577442.1"/>
    <property type="molecule type" value="Genomic_DNA"/>
</dbReference>
<sequence length="280" mass="30842">MPWKRIESTSHNTLKQLRGVRLRRCEHGDDHHPRPQHEEYVLAPSSHGNGLKKHRHDVAVGGKSQAGFWRAALSDERVGWIAAALAAVDDLRWSKHSCVPKGDRTVLETVVNVATSMPFILVGLHTPREKLAKRMYGNSIIGVGIASSLYHSSRGDARKILRFCDYAMIATSTLCLSSALRSEKDNPRALVMASALMIPFQPMLVTALHTGIMEAQFALKSRKNPKLRKVHSVHTMSSLLGGALFAGNHYFTDTPYVHAAWHLAAAVSVATLGSMLQESQ</sequence>
<protein>
    <submittedName>
        <fullName evidence="1">Uncharacterized protein</fullName>
    </submittedName>
</protein>
<dbReference type="PANTHER" id="PTHR35100">
    <property type="entry name" value="FOLD PROTEIN"/>
    <property type="match status" value="1"/>
</dbReference>
<reference evidence="1" key="1">
    <citation type="submission" date="2020-06" db="EMBL/GenBank/DDBJ databases">
        <title>WGS assembly of Ceratodon purpureus strain R40.</title>
        <authorList>
            <person name="Carey S.B."/>
            <person name="Jenkins J."/>
            <person name="Shu S."/>
            <person name="Lovell J.T."/>
            <person name="Sreedasyam A."/>
            <person name="Maumus F."/>
            <person name="Tiley G.P."/>
            <person name="Fernandez-Pozo N."/>
            <person name="Barry K."/>
            <person name="Chen C."/>
            <person name="Wang M."/>
            <person name="Lipzen A."/>
            <person name="Daum C."/>
            <person name="Saski C.A."/>
            <person name="Payton A.C."/>
            <person name="Mcbreen J.C."/>
            <person name="Conrad R.E."/>
            <person name="Kollar L.M."/>
            <person name="Olsson S."/>
            <person name="Huttunen S."/>
            <person name="Landis J.B."/>
            <person name="Wickett N.J."/>
            <person name="Johnson M.G."/>
            <person name="Rensing S.A."/>
            <person name="Grimwood J."/>
            <person name="Schmutz J."/>
            <person name="Mcdaniel S.F."/>
        </authorList>
    </citation>
    <scope>NUCLEOTIDE SEQUENCE</scope>
    <source>
        <strain evidence="1">R40</strain>
    </source>
</reference>
<keyword evidence="2" id="KW-1185">Reference proteome</keyword>